<keyword evidence="6 9" id="KW-0560">Oxidoreductase</keyword>
<dbReference type="InterPro" id="IPR004852">
    <property type="entry name" value="Di-haem_cyt_c_peroxidsae"/>
</dbReference>
<dbReference type="InterPro" id="IPR051395">
    <property type="entry name" value="Cytochrome_c_Peroxidase/MauG"/>
</dbReference>
<evidence type="ECO:0000256" key="6">
    <source>
        <dbReference type="ARBA" id="ARBA00023002"/>
    </source>
</evidence>
<dbReference type="PANTHER" id="PTHR30600:SF7">
    <property type="entry name" value="CYTOCHROME C PEROXIDASE-RELATED"/>
    <property type="match status" value="1"/>
</dbReference>
<dbReference type="GO" id="GO:0042597">
    <property type="term" value="C:periplasmic space"/>
    <property type="evidence" value="ECO:0007669"/>
    <property type="project" value="UniProtKB-SubCell"/>
</dbReference>
<dbReference type="EC" id="1.11.1.5" evidence="9"/>
<name>A0A1W1BF71_9ZZZZ</name>
<organism evidence="9">
    <name type="scientific">hydrothermal vent metagenome</name>
    <dbReference type="NCBI Taxonomy" id="652676"/>
    <lineage>
        <taxon>unclassified sequences</taxon>
        <taxon>metagenomes</taxon>
        <taxon>ecological metagenomes</taxon>
    </lineage>
</organism>
<keyword evidence="3" id="KW-0479">Metal-binding</keyword>
<evidence type="ECO:0000256" key="5">
    <source>
        <dbReference type="ARBA" id="ARBA00022764"/>
    </source>
</evidence>
<evidence type="ECO:0000256" key="2">
    <source>
        <dbReference type="ARBA" id="ARBA00022617"/>
    </source>
</evidence>
<reference evidence="9" key="1">
    <citation type="submission" date="2016-10" db="EMBL/GenBank/DDBJ databases">
        <authorList>
            <person name="de Groot N.N."/>
        </authorList>
    </citation>
    <scope>NUCLEOTIDE SEQUENCE</scope>
</reference>
<proteinExistence type="predicted"/>
<dbReference type="GO" id="GO:0046872">
    <property type="term" value="F:metal ion binding"/>
    <property type="evidence" value="ECO:0007669"/>
    <property type="project" value="UniProtKB-KW"/>
</dbReference>
<gene>
    <name evidence="9" type="ORF">MNB_SV-3-931</name>
</gene>
<keyword evidence="9" id="KW-0575">Peroxidase</keyword>
<dbReference type="Gene3D" id="1.10.760.10">
    <property type="entry name" value="Cytochrome c-like domain"/>
    <property type="match status" value="2"/>
</dbReference>
<evidence type="ECO:0000256" key="7">
    <source>
        <dbReference type="ARBA" id="ARBA00023004"/>
    </source>
</evidence>
<dbReference type="InterPro" id="IPR009056">
    <property type="entry name" value="Cyt_c-like_dom"/>
</dbReference>
<evidence type="ECO:0000313" key="9">
    <source>
        <dbReference type="EMBL" id="SFV52194.1"/>
    </source>
</evidence>
<dbReference type="Pfam" id="PF03150">
    <property type="entry name" value="CCP_MauG"/>
    <property type="match status" value="1"/>
</dbReference>
<keyword evidence="2" id="KW-0349">Heme</keyword>
<evidence type="ECO:0000256" key="3">
    <source>
        <dbReference type="ARBA" id="ARBA00022723"/>
    </source>
</evidence>
<dbReference type="InterPro" id="IPR036909">
    <property type="entry name" value="Cyt_c-like_dom_sf"/>
</dbReference>
<evidence type="ECO:0000259" key="8">
    <source>
        <dbReference type="PROSITE" id="PS51007"/>
    </source>
</evidence>
<dbReference type="GO" id="GO:0009055">
    <property type="term" value="F:electron transfer activity"/>
    <property type="evidence" value="ECO:0007669"/>
    <property type="project" value="InterPro"/>
</dbReference>
<dbReference type="GO" id="GO:0020037">
    <property type="term" value="F:heme binding"/>
    <property type="evidence" value="ECO:0007669"/>
    <property type="project" value="InterPro"/>
</dbReference>
<dbReference type="PANTHER" id="PTHR30600">
    <property type="entry name" value="CYTOCHROME C PEROXIDASE-RELATED"/>
    <property type="match status" value="1"/>
</dbReference>
<feature type="domain" description="Cytochrome c" evidence="8">
    <location>
        <begin position="181"/>
        <end position="293"/>
    </location>
</feature>
<dbReference type="GO" id="GO:0004130">
    <property type="term" value="F:cytochrome-c peroxidase activity"/>
    <property type="evidence" value="ECO:0007669"/>
    <property type="project" value="UniProtKB-EC"/>
</dbReference>
<feature type="domain" description="Cytochrome c" evidence="8">
    <location>
        <begin position="31"/>
        <end position="161"/>
    </location>
</feature>
<dbReference type="EMBL" id="FPHI01000004">
    <property type="protein sequence ID" value="SFV52194.1"/>
    <property type="molecule type" value="Genomic_DNA"/>
</dbReference>
<keyword evidence="4" id="KW-0732">Signal</keyword>
<dbReference type="AlphaFoldDB" id="A0A1W1BF71"/>
<evidence type="ECO:0000256" key="4">
    <source>
        <dbReference type="ARBA" id="ARBA00022729"/>
    </source>
</evidence>
<sequence>MFRLFLIILLTLSIDAQPITPLKKIKNLNPNKIALGRRLFSDTILSADNTISCESCHQFNQGGDDNLKSSFGIHAQRGDINAPTIYNAAYNFRQFWNGRAKNLKEQAKGPIENPKEMGNSFEHLIPLLKKSQYKTLFDAIYQDGITKENIVDALAEFEKTLITLNSPFDRYLKGDKKAITQKQKEGYEIFKTKGCISCHQGINIGGNLYNKFGLMKASESKRLGRYEITHKEEDKYYFKVPSLRNIEQTAPYLHDGRFKHLKDVIIFMSHYQLAQTITDDEIEKIIAFLKTLTGEIPETVKSR</sequence>
<dbReference type="PIRSF" id="PIRSF000294">
    <property type="entry name" value="Cytochrome-c_peroxidase"/>
    <property type="match status" value="1"/>
</dbReference>
<evidence type="ECO:0000256" key="1">
    <source>
        <dbReference type="ARBA" id="ARBA00004418"/>
    </source>
</evidence>
<dbReference type="InterPro" id="IPR026259">
    <property type="entry name" value="MauG/Cytc_peroxidase"/>
</dbReference>
<dbReference type="PROSITE" id="PS51007">
    <property type="entry name" value="CYTC"/>
    <property type="match status" value="2"/>
</dbReference>
<accession>A0A1W1BF71</accession>
<keyword evidence="5" id="KW-0574">Periplasm</keyword>
<comment type="subcellular location">
    <subcellularLocation>
        <location evidence="1">Periplasm</location>
    </subcellularLocation>
</comment>
<dbReference type="SUPFAM" id="SSF46626">
    <property type="entry name" value="Cytochrome c"/>
    <property type="match status" value="2"/>
</dbReference>
<keyword evidence="7" id="KW-0408">Iron</keyword>
<protein>
    <submittedName>
        <fullName evidence="9">Cytochrome c551 peroxidase</fullName>
        <ecNumber evidence="9">1.11.1.5</ecNumber>
    </submittedName>
</protein>
<dbReference type="Pfam" id="PF00034">
    <property type="entry name" value="Cytochrom_C"/>
    <property type="match status" value="1"/>
</dbReference>